<dbReference type="Proteomes" id="UP001596087">
    <property type="component" value="Unassembled WGS sequence"/>
</dbReference>
<dbReference type="EMBL" id="JBHSKD010000027">
    <property type="protein sequence ID" value="MFC5178796.1"/>
    <property type="molecule type" value="Genomic_DNA"/>
</dbReference>
<comment type="caution">
    <text evidence="2">The sequence shown here is derived from an EMBL/GenBank/DDBJ whole genome shotgun (WGS) entry which is preliminary data.</text>
</comment>
<keyword evidence="1" id="KW-0812">Transmembrane</keyword>
<feature type="transmembrane region" description="Helical" evidence="1">
    <location>
        <begin position="64"/>
        <end position="85"/>
    </location>
</feature>
<keyword evidence="1" id="KW-0472">Membrane</keyword>
<proteinExistence type="predicted"/>
<sequence length="164" mass="17287">MKVYRFLAYTIAVLVVVQAGAIAWAFFGMVNWISDDGGVVNKALLECTDCEQNFTAEWGFAIHMFFNGLIAIPLVSLALLVTSFFAKVPRGIMLAVVIVALVIAQIMILPALSRSAGSGFGGLHGINALVLMGVAIYAGGRAGAAIKERPQKVRSSGDPDTVSA</sequence>
<reference evidence="3" key="1">
    <citation type="journal article" date="2019" name="Int. J. Syst. Evol. Microbiol.">
        <title>The Global Catalogue of Microorganisms (GCM) 10K type strain sequencing project: providing services to taxonomists for standard genome sequencing and annotation.</title>
        <authorList>
            <consortium name="The Broad Institute Genomics Platform"/>
            <consortium name="The Broad Institute Genome Sequencing Center for Infectious Disease"/>
            <person name="Wu L."/>
            <person name="Ma J."/>
        </authorList>
    </citation>
    <scope>NUCLEOTIDE SEQUENCE [LARGE SCALE GENOMIC DNA]</scope>
    <source>
        <strain evidence="3">DFY41</strain>
    </source>
</reference>
<feature type="transmembrane region" description="Helical" evidence="1">
    <location>
        <begin position="7"/>
        <end position="27"/>
    </location>
</feature>
<gene>
    <name evidence="2" type="ORF">ACFPGP_19095</name>
</gene>
<name>A0ABW0BQE8_9ACTN</name>
<dbReference type="RefSeq" id="WP_378592524.1">
    <property type="nucleotide sequence ID" value="NZ_JBHSKD010000027.1"/>
</dbReference>
<feature type="transmembrane region" description="Helical" evidence="1">
    <location>
        <begin position="92"/>
        <end position="112"/>
    </location>
</feature>
<accession>A0ABW0BQE8</accession>
<evidence type="ECO:0000313" key="3">
    <source>
        <dbReference type="Proteomes" id="UP001596087"/>
    </source>
</evidence>
<organism evidence="2 3">
    <name type="scientific">Nocardioides taihuensis</name>
    <dbReference type="NCBI Taxonomy" id="1835606"/>
    <lineage>
        <taxon>Bacteria</taxon>
        <taxon>Bacillati</taxon>
        <taxon>Actinomycetota</taxon>
        <taxon>Actinomycetes</taxon>
        <taxon>Propionibacteriales</taxon>
        <taxon>Nocardioidaceae</taxon>
        <taxon>Nocardioides</taxon>
    </lineage>
</organism>
<protein>
    <submittedName>
        <fullName evidence="2">Uncharacterized protein</fullName>
    </submittedName>
</protein>
<keyword evidence="3" id="KW-1185">Reference proteome</keyword>
<evidence type="ECO:0000313" key="2">
    <source>
        <dbReference type="EMBL" id="MFC5178796.1"/>
    </source>
</evidence>
<feature type="transmembrane region" description="Helical" evidence="1">
    <location>
        <begin position="124"/>
        <end position="144"/>
    </location>
</feature>
<evidence type="ECO:0000256" key="1">
    <source>
        <dbReference type="SAM" id="Phobius"/>
    </source>
</evidence>
<keyword evidence="1" id="KW-1133">Transmembrane helix</keyword>